<comment type="similarity">
    <text evidence="2">Belongs to the DivIVA family.</text>
</comment>
<keyword evidence="6" id="KW-0131">Cell cycle</keyword>
<organism evidence="7 8">
    <name type="scientific">Clostridium faecium</name>
    <dbReference type="NCBI Taxonomy" id="2762223"/>
    <lineage>
        <taxon>Bacteria</taxon>
        <taxon>Bacillati</taxon>
        <taxon>Bacillota</taxon>
        <taxon>Clostridia</taxon>
        <taxon>Eubacteriales</taxon>
        <taxon>Clostridiaceae</taxon>
        <taxon>Clostridium</taxon>
    </lineage>
</organism>
<evidence type="ECO:0000256" key="1">
    <source>
        <dbReference type="ARBA" id="ARBA00004496"/>
    </source>
</evidence>
<comment type="caution">
    <text evidence="7">The sequence shown here is derived from an EMBL/GenBank/DDBJ whole genome shotgun (WGS) entry which is preliminary data.</text>
</comment>
<dbReference type="Pfam" id="PF05103">
    <property type="entry name" value="DivIVA"/>
    <property type="match status" value="1"/>
</dbReference>
<dbReference type="NCBIfam" id="TIGR03544">
    <property type="entry name" value="DivI1A_domain"/>
    <property type="match status" value="1"/>
</dbReference>
<dbReference type="PANTHER" id="PTHR35794">
    <property type="entry name" value="CELL DIVISION PROTEIN DIVIVA"/>
    <property type="match status" value="1"/>
</dbReference>
<proteinExistence type="inferred from homology"/>
<evidence type="ECO:0000313" key="8">
    <source>
        <dbReference type="Proteomes" id="UP000627166"/>
    </source>
</evidence>
<keyword evidence="8" id="KW-1185">Reference proteome</keyword>
<evidence type="ECO:0000313" key="7">
    <source>
        <dbReference type="EMBL" id="MBD8046477.1"/>
    </source>
</evidence>
<keyword evidence="5" id="KW-0175">Coiled coil</keyword>
<dbReference type="RefSeq" id="WP_191739448.1">
    <property type="nucleotide sequence ID" value="NZ_JACSQB010000038.1"/>
</dbReference>
<evidence type="ECO:0000256" key="2">
    <source>
        <dbReference type="ARBA" id="ARBA00009008"/>
    </source>
</evidence>
<dbReference type="EMBL" id="JACSQB010000038">
    <property type="protein sequence ID" value="MBD8046477.1"/>
    <property type="molecule type" value="Genomic_DNA"/>
</dbReference>
<dbReference type="Gene3D" id="6.10.250.660">
    <property type="match status" value="1"/>
</dbReference>
<keyword evidence="4" id="KW-0132">Cell division</keyword>
<dbReference type="InterPro" id="IPR019933">
    <property type="entry name" value="DivIVA_domain"/>
</dbReference>
<dbReference type="Proteomes" id="UP000627166">
    <property type="component" value="Unassembled WGS sequence"/>
</dbReference>
<accession>A0ABR8YQF7</accession>
<name>A0ABR8YQF7_9CLOT</name>
<dbReference type="InterPro" id="IPR007793">
    <property type="entry name" value="DivIVA_fam"/>
</dbReference>
<comment type="subcellular location">
    <subcellularLocation>
        <location evidence="1">Cytoplasm</location>
    </subcellularLocation>
</comment>
<evidence type="ECO:0000256" key="6">
    <source>
        <dbReference type="ARBA" id="ARBA00023306"/>
    </source>
</evidence>
<evidence type="ECO:0000256" key="5">
    <source>
        <dbReference type="ARBA" id="ARBA00023054"/>
    </source>
</evidence>
<sequence length="200" mass="23549">MRLTSIDINNKEFKRSMRGYNLDEVDEFLEKVSEDYEAIYKENATLKERISVFEDKLDHYSKIEATIQSTLLLAQNAAEQAKITAQNEAELILRNANESAKKILDKAHNDVLQINDEFDKTKQEFLKFRTKFRNFMVSQLEMFESLEKDFDKNYNISNIIEENVEEKGLDNLKESDLEKENLNYDTTELEEIKSFFATED</sequence>
<evidence type="ECO:0000256" key="3">
    <source>
        <dbReference type="ARBA" id="ARBA00022490"/>
    </source>
</evidence>
<evidence type="ECO:0000256" key="4">
    <source>
        <dbReference type="ARBA" id="ARBA00022618"/>
    </source>
</evidence>
<gene>
    <name evidence="7" type="ORF">H9637_05375</name>
</gene>
<keyword evidence="3" id="KW-0963">Cytoplasm</keyword>
<dbReference type="PANTHER" id="PTHR35794:SF2">
    <property type="entry name" value="CELL DIVISION PROTEIN DIVIVA"/>
    <property type="match status" value="1"/>
</dbReference>
<reference evidence="7 8" key="1">
    <citation type="submission" date="2020-08" db="EMBL/GenBank/DDBJ databases">
        <title>A Genomic Blueprint of the Chicken Gut Microbiome.</title>
        <authorList>
            <person name="Gilroy R."/>
            <person name="Ravi A."/>
            <person name="Getino M."/>
            <person name="Pursley I."/>
            <person name="Horton D.L."/>
            <person name="Alikhan N.-F."/>
            <person name="Baker D."/>
            <person name="Gharbi K."/>
            <person name="Hall N."/>
            <person name="Watson M."/>
            <person name="Adriaenssens E.M."/>
            <person name="Foster-Nyarko E."/>
            <person name="Jarju S."/>
            <person name="Secka A."/>
            <person name="Antonio M."/>
            <person name="Oren A."/>
            <person name="Chaudhuri R."/>
            <person name="La Ragione R.M."/>
            <person name="Hildebrand F."/>
            <person name="Pallen M.J."/>
        </authorList>
    </citation>
    <scope>NUCLEOTIDE SEQUENCE [LARGE SCALE GENOMIC DNA]</scope>
    <source>
        <strain evidence="7 8">N37</strain>
    </source>
</reference>
<protein>
    <submittedName>
        <fullName evidence="7">DivIVA domain-containing protein</fullName>
    </submittedName>
</protein>